<feature type="compositionally biased region" description="Polar residues" evidence="1">
    <location>
        <begin position="82"/>
        <end position="92"/>
    </location>
</feature>
<evidence type="ECO:0000256" key="1">
    <source>
        <dbReference type="SAM" id="MobiDB-lite"/>
    </source>
</evidence>
<feature type="region of interest" description="Disordered" evidence="1">
    <location>
        <begin position="1"/>
        <end position="28"/>
    </location>
</feature>
<dbReference type="InterPro" id="IPR000772">
    <property type="entry name" value="Ricin_B_lectin"/>
</dbReference>
<evidence type="ECO:0000313" key="4">
    <source>
        <dbReference type="EMBL" id="TYB49524.1"/>
    </source>
</evidence>
<comment type="caution">
    <text evidence="4">The sequence shown here is derived from an EMBL/GenBank/DDBJ whole genome shotgun (WGS) entry which is preliminary data.</text>
</comment>
<dbReference type="RefSeq" id="WP_083980823.1">
    <property type="nucleotide sequence ID" value="NZ_VSFG01000001.1"/>
</dbReference>
<dbReference type="AlphaFoldDB" id="A0A5D0NZF3"/>
<evidence type="ECO:0000313" key="5">
    <source>
        <dbReference type="Proteomes" id="UP000323380"/>
    </source>
</evidence>
<keyword evidence="4" id="KW-0430">Lectin</keyword>
<proteinExistence type="predicted"/>
<dbReference type="SMART" id="SM00458">
    <property type="entry name" value="RICIN"/>
    <property type="match status" value="1"/>
</dbReference>
<dbReference type="PROSITE" id="PS50231">
    <property type="entry name" value="RICIN_B_LECTIN"/>
    <property type="match status" value="1"/>
</dbReference>
<dbReference type="GO" id="GO:0030246">
    <property type="term" value="F:carbohydrate binding"/>
    <property type="evidence" value="ECO:0007669"/>
    <property type="project" value="UniProtKB-KW"/>
</dbReference>
<organism evidence="4 5">
    <name type="scientific">Actinomadura chibensis</name>
    <dbReference type="NCBI Taxonomy" id="392828"/>
    <lineage>
        <taxon>Bacteria</taxon>
        <taxon>Bacillati</taxon>
        <taxon>Actinomycetota</taxon>
        <taxon>Actinomycetes</taxon>
        <taxon>Streptosporangiales</taxon>
        <taxon>Thermomonosporaceae</taxon>
        <taxon>Actinomadura</taxon>
    </lineage>
</organism>
<keyword evidence="5" id="KW-1185">Reference proteome</keyword>
<evidence type="ECO:0000256" key="2">
    <source>
        <dbReference type="SAM" id="Phobius"/>
    </source>
</evidence>
<reference evidence="4 5" key="1">
    <citation type="submission" date="2019-08" db="EMBL/GenBank/DDBJ databases">
        <title>Actinomadura sp. nov. CYP1-5 isolated from mountain soil.</title>
        <authorList>
            <person name="Songsumanus A."/>
            <person name="Kuncharoen N."/>
            <person name="Kudo T."/>
            <person name="Yuki M."/>
            <person name="Igarashi Y."/>
            <person name="Tanasupawat S."/>
        </authorList>
    </citation>
    <scope>NUCLEOTIDE SEQUENCE [LARGE SCALE GENOMIC DNA]</scope>
    <source>
        <strain evidence="4 5">JCM 14158</strain>
    </source>
</reference>
<dbReference type="Proteomes" id="UP000323380">
    <property type="component" value="Unassembled WGS sequence"/>
</dbReference>
<dbReference type="EMBL" id="VSFG01000001">
    <property type="protein sequence ID" value="TYB49524.1"/>
    <property type="molecule type" value="Genomic_DNA"/>
</dbReference>
<dbReference type="CDD" id="cd00161">
    <property type="entry name" value="beta-trefoil_Ricin-like"/>
    <property type="match status" value="1"/>
</dbReference>
<name>A0A5D0NZF3_9ACTN</name>
<keyword evidence="2" id="KW-0472">Membrane</keyword>
<sequence>MVYDYNQGPGGSPPPGGKDRRKKRGSRLRTASYVATVLTLIVAVAAAAMDYFGISSSNQQTTNHGPVAAGSEGPDPTDARTSDPTNTRTRSSTVWIRATGAFTGSCLDVRGPLQEPGTPTQIWTCKSVDEMLWIPFKDGTIHGFGNLCLSADNSPEDGSRVYMDTCSGRVGQIWKIPSDTGHVKNGTGLCLDIQGPSTALGTAVQLWHCQEVDQHKWQFEAHL</sequence>
<protein>
    <submittedName>
        <fullName evidence="4">Ricin-type beta-trefoil lectin domain protein</fullName>
    </submittedName>
</protein>
<dbReference type="Gene3D" id="2.80.10.50">
    <property type="match status" value="1"/>
</dbReference>
<dbReference type="SUPFAM" id="SSF50370">
    <property type="entry name" value="Ricin B-like lectins"/>
    <property type="match status" value="1"/>
</dbReference>
<gene>
    <name evidence="4" type="ORF">FXF69_10745</name>
</gene>
<feature type="region of interest" description="Disordered" evidence="1">
    <location>
        <begin position="58"/>
        <end position="92"/>
    </location>
</feature>
<feature type="transmembrane region" description="Helical" evidence="2">
    <location>
        <begin position="30"/>
        <end position="54"/>
    </location>
</feature>
<evidence type="ECO:0000259" key="3">
    <source>
        <dbReference type="SMART" id="SM00458"/>
    </source>
</evidence>
<feature type="domain" description="Ricin B lectin" evidence="3">
    <location>
        <begin position="92"/>
        <end position="220"/>
    </location>
</feature>
<accession>A0A5D0NZF3</accession>
<keyword evidence="2" id="KW-0812">Transmembrane</keyword>
<dbReference type="InterPro" id="IPR035992">
    <property type="entry name" value="Ricin_B-like_lectins"/>
</dbReference>
<dbReference type="Pfam" id="PF00652">
    <property type="entry name" value="Ricin_B_lectin"/>
    <property type="match status" value="1"/>
</dbReference>
<keyword evidence="2" id="KW-1133">Transmembrane helix</keyword>